<feature type="compositionally biased region" description="Basic residues" evidence="12">
    <location>
        <begin position="2926"/>
        <end position="2935"/>
    </location>
</feature>
<feature type="compositionally biased region" description="Basic and acidic residues" evidence="12">
    <location>
        <begin position="1561"/>
        <end position="1577"/>
    </location>
</feature>
<feature type="region of interest" description="Disordered" evidence="12">
    <location>
        <begin position="2688"/>
        <end position="2963"/>
    </location>
</feature>
<evidence type="ECO:0000256" key="13">
    <source>
        <dbReference type="SAM" id="Phobius"/>
    </source>
</evidence>
<evidence type="ECO:0000256" key="1">
    <source>
        <dbReference type="ARBA" id="ARBA00004251"/>
    </source>
</evidence>
<evidence type="ECO:0000256" key="7">
    <source>
        <dbReference type="ARBA" id="ARBA00022889"/>
    </source>
</evidence>
<dbReference type="PROSITE" id="PS00232">
    <property type="entry name" value="CADHERIN_1"/>
    <property type="match status" value="2"/>
</dbReference>
<feature type="region of interest" description="Disordered" evidence="12">
    <location>
        <begin position="2264"/>
        <end position="2496"/>
    </location>
</feature>
<comment type="subcellular location">
    <subcellularLocation>
        <location evidence="1">Cell membrane</location>
        <topology evidence="1">Single-pass type I membrane protein</topology>
    </subcellularLocation>
</comment>
<name>A0A834PCF8_VESPE</name>
<evidence type="ECO:0000256" key="3">
    <source>
        <dbReference type="ARBA" id="ARBA00022692"/>
    </source>
</evidence>
<reference evidence="15" key="1">
    <citation type="journal article" date="2020" name="G3 (Bethesda)">
        <title>High-Quality Assemblies for Three Invasive Social Wasps from the &lt;i&gt;Vespula&lt;/i&gt; Genus.</title>
        <authorList>
            <person name="Harrop T.W.R."/>
            <person name="Guhlin J."/>
            <person name="McLaughlin G.M."/>
            <person name="Permina E."/>
            <person name="Stockwell P."/>
            <person name="Gilligan J."/>
            <person name="Le Lec M.F."/>
            <person name="Gruber M.A.M."/>
            <person name="Quinn O."/>
            <person name="Lovegrove M."/>
            <person name="Duncan E.J."/>
            <person name="Remnant E.J."/>
            <person name="Van Eeckhoven J."/>
            <person name="Graham B."/>
            <person name="Knapp R.A."/>
            <person name="Langford K.W."/>
            <person name="Kronenberg Z."/>
            <person name="Press M.O."/>
            <person name="Eacker S.M."/>
            <person name="Wilson-Rankin E.E."/>
            <person name="Purcell J."/>
            <person name="Lester P.J."/>
            <person name="Dearden P.K."/>
        </authorList>
    </citation>
    <scope>NUCLEOTIDE SEQUENCE</scope>
    <source>
        <strain evidence="15">Volc-1</strain>
    </source>
</reference>
<feature type="compositionally biased region" description="Basic and acidic residues" evidence="12">
    <location>
        <begin position="1722"/>
        <end position="1740"/>
    </location>
</feature>
<feature type="compositionally biased region" description="Basic and acidic residues" evidence="12">
    <location>
        <begin position="1663"/>
        <end position="1711"/>
    </location>
</feature>
<feature type="compositionally biased region" description="Basic and acidic residues" evidence="12">
    <location>
        <begin position="2936"/>
        <end position="2948"/>
    </location>
</feature>
<keyword evidence="16" id="KW-1185">Reference proteome</keyword>
<evidence type="ECO:0000256" key="9">
    <source>
        <dbReference type="ARBA" id="ARBA00023136"/>
    </source>
</evidence>
<dbReference type="Proteomes" id="UP000600918">
    <property type="component" value="Unassembled WGS sequence"/>
</dbReference>
<dbReference type="GO" id="GO:0005886">
    <property type="term" value="C:plasma membrane"/>
    <property type="evidence" value="ECO:0007669"/>
    <property type="project" value="UniProtKB-SubCell"/>
</dbReference>
<feature type="compositionally biased region" description="Basic and acidic residues" evidence="12">
    <location>
        <begin position="2099"/>
        <end position="2142"/>
    </location>
</feature>
<keyword evidence="6 11" id="KW-0106">Calcium</keyword>
<feature type="compositionally biased region" description="Basic and acidic residues" evidence="12">
    <location>
        <begin position="2342"/>
        <end position="2356"/>
    </location>
</feature>
<protein>
    <recommendedName>
        <fullName evidence="14">Cadherin domain-containing protein</fullName>
    </recommendedName>
</protein>
<feature type="region of interest" description="Disordered" evidence="12">
    <location>
        <begin position="1309"/>
        <end position="1352"/>
    </location>
</feature>
<dbReference type="CDD" id="cd11304">
    <property type="entry name" value="Cadherin_repeat"/>
    <property type="match status" value="5"/>
</dbReference>
<organism evidence="15 16">
    <name type="scientific">Vespula pensylvanica</name>
    <name type="common">Western yellow jacket</name>
    <name type="synonym">Wasp</name>
    <dbReference type="NCBI Taxonomy" id="30213"/>
    <lineage>
        <taxon>Eukaryota</taxon>
        <taxon>Metazoa</taxon>
        <taxon>Ecdysozoa</taxon>
        <taxon>Arthropoda</taxon>
        <taxon>Hexapoda</taxon>
        <taxon>Insecta</taxon>
        <taxon>Pterygota</taxon>
        <taxon>Neoptera</taxon>
        <taxon>Endopterygota</taxon>
        <taxon>Hymenoptera</taxon>
        <taxon>Apocrita</taxon>
        <taxon>Aculeata</taxon>
        <taxon>Vespoidea</taxon>
        <taxon>Vespidae</taxon>
        <taxon>Vespinae</taxon>
        <taxon>Vespula</taxon>
    </lineage>
</organism>
<keyword evidence="9 13" id="KW-0472">Membrane</keyword>
<feature type="compositionally biased region" description="Basic and acidic residues" evidence="12">
    <location>
        <begin position="1871"/>
        <end position="1890"/>
    </location>
</feature>
<evidence type="ECO:0000256" key="4">
    <source>
        <dbReference type="ARBA" id="ARBA00022729"/>
    </source>
</evidence>
<feature type="compositionally biased region" description="Basic and acidic residues" evidence="12">
    <location>
        <begin position="2510"/>
        <end position="2567"/>
    </location>
</feature>
<feature type="region of interest" description="Disordered" evidence="12">
    <location>
        <begin position="1927"/>
        <end position="1957"/>
    </location>
</feature>
<feature type="compositionally biased region" description="Basic and acidic residues" evidence="12">
    <location>
        <begin position="1927"/>
        <end position="1949"/>
    </location>
</feature>
<evidence type="ECO:0000256" key="5">
    <source>
        <dbReference type="ARBA" id="ARBA00022737"/>
    </source>
</evidence>
<dbReference type="GO" id="GO:0005509">
    <property type="term" value="F:calcium ion binding"/>
    <property type="evidence" value="ECO:0007669"/>
    <property type="project" value="UniProtKB-UniRule"/>
</dbReference>
<feature type="compositionally biased region" description="Basic and acidic residues" evidence="12">
    <location>
        <begin position="2899"/>
        <end position="2915"/>
    </location>
</feature>
<evidence type="ECO:0000313" key="16">
    <source>
        <dbReference type="Proteomes" id="UP000600918"/>
    </source>
</evidence>
<dbReference type="Gene3D" id="2.60.40.60">
    <property type="entry name" value="Cadherins"/>
    <property type="match status" value="5"/>
</dbReference>
<dbReference type="FunFam" id="2.60.40.60:FF:000020">
    <property type="entry name" value="Dachsous cadherin-related 1b"/>
    <property type="match status" value="1"/>
</dbReference>
<feature type="domain" description="Cadherin" evidence="14">
    <location>
        <begin position="255"/>
        <end position="371"/>
    </location>
</feature>
<sequence length="3118" mass="352982">MSIMPLVGAWLKIWIYLSFIFGWTIGARPRFDTSTDMGLVLIPADAEVDSVIFRLRATDQDADFPLIFEITATITPVVRIDNLPCTLYNKVCQANVILTKRLMAGRLHDFAVRVKDSKGDSNSMQATISVTNATTQRDKIFPHIPSLIMVPEDTKPGKELDYLLVRANSWSGKPVYIELWQPKELFTIRQRQTPSQTRGVITLIGELDFETQSMYTLTMYATDPYTEPGKDTRNIAGLNVVVVVQDVQDVPPIFTLAPPLTRLNNSIQPGDVILRVHAEDGDKGVPREIVYGLVSEGNPFTPFFNISETTGEIVLARPLEELIQITHVGAPVVLSVVAEEIRRTREEPPAQATVVEVGLLLGEPGNSPPYFESDTYVTVIDENLEPGTIISFGDQYSTKVRDEDIGKAGVFALKLENNNGTFEINPTVAERTADFIITVRDNTFIDYETYKSLIFKIVAQEIGPATNLSTSVPVTIYLRDVNDNPPIFEQDSYEVTLSENVTAGTRVVQVHATDKDTGDFGNIQYTRIIGQGSEAFTMDSDRGLITVAMGSSLDREIASRLQLSVEARDENGKGNRGVVPLIVNLIDVNDNVPIFEKSIYMFFLNSDLTNFTSSAMIKATDADAEPPNNVVRYEIIHGNYEDKFYLNEITGELILRSPITKVRRKKQSTAERLGNKPRKELHRDDTKEFILKTINTTTTNLGMSRPINKSELLRKIRESVKTRRKRANDDALYTLTARAYDLGVPHLSSLTQIKIMSGGAAEDRIVTFVLPEEHPDPVKTAKTLATITGAKVIVQDIRPYVTTNDTSNTSSDAKKSIVVARVEKSTSFVDIEKIRETLAANGVGIINASVMMPDSTGKTTITNITNTVTNVQNEEVITVYKAENKILFWLLIILGLLMLLAIAALIICCICPGCPFYMAPRKRRVQSSETLIVRSDGRPKRHLHRKQPTIVHVTNNQERKQAWSADPTRRNWQFNRRNVKNCGLSSLPGDVAYASAHAKEGRMDVESSRQRDDLIYDNSRRITGQDRMYVEDIESIKMRDYNVDDGVDSLQRDDIERSSDQPRQSYRYEQEQDINDDRTIREQHFYREGNAEILRLVTRGGQVEDNVIQHHGTTVIVDGKDILLKRFMEDQKMRQEASIQDIDGTRSIESTQKIRETTHQQPEIILIPQTLNIAHSQQVDESGPGVQRLLIDRIDYEGTPKEKVTHISDNVQSTRQESTIVVGGGGGGGGGGASESTERATILNKDNVQSVNVQSYSFHDMELARQNALLTRLLLERETRAGSGPAMMDSTSYLETQSLPGQVAIATQTDRTAATQTERHVRSRSDNDESEDESRIRKKMKTKKRYESDSKRTRTLWMKSPIEEERSPCFDKRLSILRKKVKEVKDGRKISIEPEVLREISDSLDDNGSSGRGDDKETKTYERSTEETSIRYEILNEEDNGSPSSIEISKDKFDKVFSEKAHHRGRDDRKTDVTESTSSSELKEKTEKHTEKQTTSPKKDSKKSQKKTESKPTFRILEREITLLTKKLSKLGEKKTQEKDSGSASTFQEKTTTTTTKKSLKKDVDQKMSKRMEDSSKHRTKISTEPTPSTSKATEQGTNQRKEGSMTKLRHKLKYQQAQVTSTGSSEIEDTHERSRKESSESNQENVKEKQLSTIHSKIKRQAHIEDRKEDLALKDQESEKQKEFSKEWSKSDSKFRKLDKSISHSQKESLSEEFSASTGSDRIETKKELGPRRNFDKRTSTSSSDNVSRQTGQRKSRKMRVQHQAGKISDTSLKDTSEKEDTEKHKTTTDDKNVKKKSKLVKVHTDGKKKLSTVKSDLESTKEDDRMISLREALKDFVGFGRIKKDTSEEQAFTDNFEEIPKEIVTSSQKSDKITSEEKVTSELETKSPEELIMKYNGTDLRDTEKEEVKKSKNDRDQKIEIIEVPSKDIEEDTKSKIKEDKKASEIRETDEDSVDKKKTVEEFIEELQKEIYRSRISDKEKNEIAITSSVSPIDKILSKTAIIPSTSKDIIHEKVSLPDMADKIDFKDGTEVRKKEDEITTRKDIEKSFGTKNKDDSSVKDSKTIPMLVDIEKEKKSFDQSTNVDSEIATNLTEITDKDLQVTLSKDNDKVKETEDKSSSKSVHDKDTKEDESDVKKDLEDTSITTEDSSSLMDTTKMIETVLEIASKRSLPEKSDTDEKFEFKETASVKSEKDYTHTESPEIDTIMKSNSKRDSILVSAEVHAGQITEEILDDNRDTDKSKEILIAQQDKGKIDISTSEDDTKSFIEESQVRTSPVKDISKSHKMEDIEITADKDKPIEDIKQSDINVEDEGTEKSQIKIEDTILKKEEGGTVSQSDEIDIKRDESDKGKETLETTSIELSEDNDEGKKDIKSEPLKDEVTEDLTSPKDLEIHEKQKLEELKIISSPPSKPALPILSDMEDRLTNQEGQIEMKIVRESKDSTDETNPIDPIRVEKPSKPPSPTKILEPSSPQEDSKIQTDTMDIDKEKESRSFGAISVIKSLEELKFDEITQSRAEDKDFSEKETTVLLEDKGNQDSIIKLEKEEDKEEKEDSSKQDKFVRESPDETSLQPGEEFAKEELLKRTEEYENVSPTIFTSIIDTPEDSDESDSSSDISRKTTLTTRPYQTPRHRARDLPEKETLSMEMTESVSDVEDMESMVEKLKDENSEHQVIDVTMDVIQTIPSVSHETMETEKNGSIDNNIQIDEKSKEPVFSEKSSPPIQEASSIVTENQEKESSPKKPKDIKDSENTKTTKVKDASKTEKHDKSDESKDKQVKKLEKDIKGGKQHPERSKVVARKEKKNISEEVTEIKKDPSVGKTSRQFKRRSSKPTGSQSEKNSEKKSEDEKVTAKSKKTEEDRSKSKKSSSSGEKSSSPPKTGDTETGKTRSKYMAWYTQKREEMEKKREAKKIEEHDEQDQQLPRWLRRSLAHRRSIPDEKKKLEIKTPEITPRTRRKVKPLVNVESEQLKAIVRQGRRMRKAEGGQYEDPPIQIFASTPPTPAPPPPPPTLTESKYPRHHLFQHSEYKYEKMPAPFYLHPPPAPHPSPQLSPEHYDSQRTTEFVRPEVELDSGTGTSMTTGTRLRHQQLLEKKSVFDIAYSEAAPSQLRSESTTPPS</sequence>
<keyword evidence="8 13" id="KW-1133">Transmembrane helix</keyword>
<feature type="compositionally biased region" description="Low complexity" evidence="12">
    <location>
        <begin position="2868"/>
        <end position="2877"/>
    </location>
</feature>
<feature type="compositionally biased region" description="Basic and acidic residues" evidence="12">
    <location>
        <begin position="1317"/>
        <end position="1327"/>
    </location>
</feature>
<dbReference type="InterPro" id="IPR002126">
    <property type="entry name" value="Cadherin-like_dom"/>
</dbReference>
<dbReference type="PANTHER" id="PTHR24026:SF96">
    <property type="entry name" value="CADHERIN-86C"/>
    <property type="match status" value="1"/>
</dbReference>
<feature type="region of interest" description="Disordered" evidence="12">
    <location>
        <begin position="2035"/>
        <end position="2066"/>
    </location>
</feature>
<feature type="compositionally biased region" description="Basic residues" evidence="12">
    <location>
        <begin position="1753"/>
        <end position="1762"/>
    </location>
</feature>
<feature type="compositionally biased region" description="Polar residues" evidence="12">
    <location>
        <begin position="1616"/>
        <end position="1626"/>
    </location>
</feature>
<feature type="region of interest" description="Disordered" evidence="12">
    <location>
        <begin position="2099"/>
        <end position="2152"/>
    </location>
</feature>
<feature type="compositionally biased region" description="Pro residues" evidence="12">
    <location>
        <begin position="3039"/>
        <end position="3050"/>
    </location>
</feature>
<keyword evidence="5" id="KW-0677">Repeat</keyword>
<feature type="compositionally biased region" description="Basic and acidic residues" evidence="12">
    <location>
        <begin position="1412"/>
        <end position="1430"/>
    </location>
</feature>
<feature type="compositionally biased region" description="Basic and acidic residues" evidence="12">
    <location>
        <begin position="2175"/>
        <end position="2202"/>
    </location>
</feature>
<evidence type="ECO:0000256" key="10">
    <source>
        <dbReference type="ARBA" id="ARBA00059331"/>
    </source>
</evidence>
<keyword evidence="7" id="KW-0130">Cell adhesion</keyword>
<feature type="compositionally biased region" description="Polar residues" evidence="12">
    <location>
        <begin position="1741"/>
        <end position="1752"/>
    </location>
</feature>
<feature type="domain" description="Cadherin" evidence="14">
    <location>
        <begin position="153"/>
        <end position="254"/>
    </location>
</feature>
<feature type="compositionally biased region" description="Basic and acidic residues" evidence="12">
    <location>
        <begin position="2369"/>
        <end position="2405"/>
    </location>
</feature>
<feature type="region of interest" description="Disordered" evidence="12">
    <location>
        <begin position="2175"/>
        <end position="2205"/>
    </location>
</feature>
<feature type="compositionally biased region" description="Basic and acidic residues" evidence="12">
    <location>
        <begin position="2476"/>
        <end position="2494"/>
    </location>
</feature>
<feature type="transmembrane region" description="Helical" evidence="13">
    <location>
        <begin position="6"/>
        <end position="27"/>
    </location>
</feature>
<feature type="region of interest" description="Disordered" evidence="12">
    <location>
        <begin position="3035"/>
        <end position="3084"/>
    </location>
</feature>
<comment type="caution">
    <text evidence="15">The sequence shown here is derived from an EMBL/GenBank/DDBJ whole genome shotgun (WGS) entry which is preliminary data.</text>
</comment>
<feature type="compositionally biased region" description="Basic and acidic residues" evidence="12">
    <location>
        <begin position="2035"/>
        <end position="2065"/>
    </location>
</feature>
<feature type="region of interest" description="Disordered" evidence="12">
    <location>
        <begin position="1866"/>
        <end position="1890"/>
    </location>
</feature>
<feature type="compositionally biased region" description="Basic and acidic residues" evidence="12">
    <location>
        <begin position="2734"/>
        <end position="2818"/>
    </location>
</feature>
<gene>
    <name evidence="15" type="ORF">H0235_003777</name>
</gene>
<feature type="compositionally biased region" description="Basic and acidic residues" evidence="12">
    <location>
        <begin position="2436"/>
        <end position="2445"/>
    </location>
</feature>
<evidence type="ECO:0000256" key="12">
    <source>
        <dbReference type="SAM" id="MobiDB-lite"/>
    </source>
</evidence>
<feature type="compositionally biased region" description="Polar residues" evidence="12">
    <location>
        <begin position="1583"/>
        <end position="1599"/>
    </location>
</feature>
<dbReference type="GO" id="GO:0009653">
    <property type="term" value="P:anatomical structure morphogenesis"/>
    <property type="evidence" value="ECO:0007669"/>
    <property type="project" value="UniProtKB-ARBA"/>
</dbReference>
<feature type="compositionally biased region" description="Polar residues" evidence="12">
    <location>
        <begin position="2718"/>
        <end position="2733"/>
    </location>
</feature>
<feature type="region of interest" description="Disordered" evidence="12">
    <location>
        <begin position="1045"/>
        <end position="1073"/>
    </location>
</feature>
<feature type="compositionally biased region" description="Basic and acidic residues" evidence="12">
    <location>
        <begin position="1448"/>
        <end position="1473"/>
    </location>
</feature>
<dbReference type="FunFam" id="2.60.40.60:FF:000098">
    <property type="entry name" value="cadherin-23 isoform X1"/>
    <property type="match status" value="1"/>
</dbReference>
<keyword evidence="2" id="KW-1003">Cell membrane</keyword>
<dbReference type="GO" id="GO:0007156">
    <property type="term" value="P:homophilic cell adhesion via plasma membrane adhesion molecules"/>
    <property type="evidence" value="ECO:0007669"/>
    <property type="project" value="InterPro"/>
</dbReference>
<feature type="compositionally biased region" description="Basic and acidic residues" evidence="12">
    <location>
        <begin position="2281"/>
        <end position="2306"/>
    </location>
</feature>
<feature type="domain" description="Cadherin" evidence="14">
    <location>
        <begin position="372"/>
        <end position="488"/>
    </location>
</feature>
<dbReference type="PROSITE" id="PS50268">
    <property type="entry name" value="CADHERIN_2"/>
    <property type="match status" value="4"/>
</dbReference>
<feature type="region of interest" description="Disordered" evidence="12">
    <location>
        <begin position="2510"/>
        <end position="2659"/>
    </location>
</feature>
<evidence type="ECO:0000256" key="11">
    <source>
        <dbReference type="PROSITE-ProRule" id="PRU00043"/>
    </source>
</evidence>
<feature type="compositionally biased region" description="Basic and acidic residues" evidence="12">
    <location>
        <begin position="2316"/>
        <end position="2333"/>
    </location>
</feature>
<feature type="compositionally biased region" description="Low complexity" evidence="12">
    <location>
        <begin position="3073"/>
        <end position="3083"/>
    </location>
</feature>
<feature type="compositionally biased region" description="Basic and acidic residues" evidence="12">
    <location>
        <begin position="1481"/>
        <end position="1521"/>
    </location>
</feature>
<feature type="compositionally biased region" description="Basic and acidic residues" evidence="12">
    <location>
        <begin position="2840"/>
        <end position="2863"/>
    </location>
</feature>
<dbReference type="PRINTS" id="PR00205">
    <property type="entry name" value="CADHERIN"/>
</dbReference>
<keyword evidence="4" id="KW-0732">Signal</keyword>
<feature type="compositionally biased region" description="Acidic residues" evidence="12">
    <location>
        <begin position="2604"/>
        <end position="2613"/>
    </location>
</feature>
<dbReference type="SMART" id="SM00112">
    <property type="entry name" value="CA"/>
    <property type="match status" value="4"/>
</dbReference>
<feature type="compositionally biased region" description="Basic and acidic residues" evidence="12">
    <location>
        <begin position="2707"/>
        <end position="2716"/>
    </location>
</feature>
<comment type="function">
    <text evidence="10">Cadherins are calcium-dependent cell adhesion proteins. They preferentially interact with themselves in a homophilic manner in connecting cells.</text>
</comment>
<feature type="region of interest" description="Disordered" evidence="12">
    <location>
        <begin position="1401"/>
        <end position="1825"/>
    </location>
</feature>
<feature type="compositionally biased region" description="Basic and acidic residues" evidence="12">
    <location>
        <begin position="3054"/>
        <end position="3069"/>
    </location>
</feature>
<feature type="transmembrane region" description="Helical" evidence="13">
    <location>
        <begin position="886"/>
        <end position="907"/>
    </location>
</feature>
<feature type="region of interest" description="Disordered" evidence="12">
    <location>
        <begin position="2976"/>
        <end position="3016"/>
    </location>
</feature>
<feature type="compositionally biased region" description="Basic and acidic residues" evidence="12">
    <location>
        <begin position="2577"/>
        <end position="2589"/>
    </location>
</feature>
<dbReference type="Pfam" id="PF00028">
    <property type="entry name" value="Cadherin"/>
    <property type="match status" value="1"/>
</dbReference>
<accession>A0A834PCF8</accession>
<dbReference type="PANTHER" id="PTHR24026">
    <property type="entry name" value="FAT ATYPICAL CADHERIN-RELATED"/>
    <property type="match status" value="1"/>
</dbReference>
<keyword evidence="3 13" id="KW-0812">Transmembrane</keyword>
<dbReference type="SUPFAM" id="SSF49313">
    <property type="entry name" value="Cadherin-like"/>
    <property type="match status" value="5"/>
</dbReference>
<proteinExistence type="predicted"/>
<evidence type="ECO:0000256" key="6">
    <source>
        <dbReference type="ARBA" id="ARBA00022837"/>
    </source>
</evidence>
<dbReference type="InterPro" id="IPR015919">
    <property type="entry name" value="Cadherin-like_sf"/>
</dbReference>
<feature type="compositionally biased region" description="Pro residues" evidence="12">
    <location>
        <begin position="3000"/>
        <end position="3011"/>
    </location>
</feature>
<dbReference type="EMBL" id="JACSDY010000002">
    <property type="protein sequence ID" value="KAF7435586.1"/>
    <property type="molecule type" value="Genomic_DNA"/>
</dbReference>
<feature type="compositionally biased region" description="Basic and acidic residues" evidence="12">
    <location>
        <begin position="1629"/>
        <end position="1651"/>
    </location>
</feature>
<dbReference type="GO" id="GO:0060429">
    <property type="term" value="P:epithelium development"/>
    <property type="evidence" value="ECO:0007669"/>
    <property type="project" value="UniProtKB-ARBA"/>
</dbReference>
<evidence type="ECO:0000259" key="14">
    <source>
        <dbReference type="PROSITE" id="PS50268"/>
    </source>
</evidence>
<evidence type="ECO:0000256" key="8">
    <source>
        <dbReference type="ARBA" id="ARBA00022989"/>
    </source>
</evidence>
<feature type="compositionally biased region" description="Basic and acidic residues" evidence="12">
    <location>
        <begin position="2264"/>
        <end position="2273"/>
    </location>
</feature>
<evidence type="ECO:0000313" key="15">
    <source>
        <dbReference type="EMBL" id="KAF7435586.1"/>
    </source>
</evidence>
<feature type="domain" description="Cadherin" evidence="14">
    <location>
        <begin position="489"/>
        <end position="595"/>
    </location>
</feature>
<evidence type="ECO:0000256" key="2">
    <source>
        <dbReference type="ARBA" id="ARBA00022475"/>
    </source>
</evidence>
<dbReference type="InterPro" id="IPR020894">
    <property type="entry name" value="Cadherin_CS"/>
</dbReference>
<feature type="compositionally biased region" description="Basic and acidic residues" evidence="12">
    <location>
        <begin position="1773"/>
        <end position="1794"/>
    </location>
</feature>
<feature type="compositionally biased region" description="Basic and acidic residues" evidence="12">
    <location>
        <begin position="1050"/>
        <end position="1073"/>
    </location>
</feature>
<feature type="compositionally biased region" description="Basic and acidic residues" evidence="12">
    <location>
        <begin position="1530"/>
        <end position="1541"/>
    </location>
</feature>